<feature type="compositionally biased region" description="Basic residues" evidence="1">
    <location>
        <begin position="314"/>
        <end position="332"/>
    </location>
</feature>
<reference evidence="2" key="1">
    <citation type="submission" date="2023-10" db="EMBL/GenBank/DDBJ databases">
        <authorList>
            <person name="Chen Y."/>
            <person name="Shah S."/>
            <person name="Dougan E. K."/>
            <person name="Thang M."/>
            <person name="Chan C."/>
        </authorList>
    </citation>
    <scope>NUCLEOTIDE SEQUENCE [LARGE SCALE GENOMIC DNA]</scope>
</reference>
<evidence type="ECO:0008006" key="4">
    <source>
        <dbReference type="Google" id="ProtNLM"/>
    </source>
</evidence>
<proteinExistence type="predicted"/>
<evidence type="ECO:0000313" key="3">
    <source>
        <dbReference type="Proteomes" id="UP001189429"/>
    </source>
</evidence>
<dbReference type="Proteomes" id="UP001189429">
    <property type="component" value="Unassembled WGS sequence"/>
</dbReference>
<evidence type="ECO:0000313" key="2">
    <source>
        <dbReference type="EMBL" id="CAK0844127.1"/>
    </source>
</evidence>
<evidence type="ECO:0000256" key="1">
    <source>
        <dbReference type="SAM" id="MobiDB-lite"/>
    </source>
</evidence>
<comment type="caution">
    <text evidence="2">The sequence shown here is derived from an EMBL/GenBank/DDBJ whole genome shotgun (WGS) entry which is preliminary data.</text>
</comment>
<dbReference type="EMBL" id="CAUYUJ010014635">
    <property type="protein sequence ID" value="CAK0844127.1"/>
    <property type="molecule type" value="Genomic_DNA"/>
</dbReference>
<name>A0ABN9TEU4_9DINO</name>
<feature type="region of interest" description="Disordered" evidence="1">
    <location>
        <begin position="314"/>
        <end position="347"/>
    </location>
</feature>
<gene>
    <name evidence="2" type="ORF">PCOR1329_LOCUS38292</name>
</gene>
<keyword evidence="3" id="KW-1185">Reference proteome</keyword>
<organism evidence="2 3">
    <name type="scientific">Prorocentrum cordatum</name>
    <dbReference type="NCBI Taxonomy" id="2364126"/>
    <lineage>
        <taxon>Eukaryota</taxon>
        <taxon>Sar</taxon>
        <taxon>Alveolata</taxon>
        <taxon>Dinophyceae</taxon>
        <taxon>Prorocentrales</taxon>
        <taxon>Prorocentraceae</taxon>
        <taxon>Prorocentrum</taxon>
    </lineage>
</organism>
<protein>
    <recommendedName>
        <fullName evidence="4">CCHC-type domain-containing protein</fullName>
    </recommendedName>
</protein>
<sequence>MPCASAWQSGRRLAAPAMAAGSGCSRGALARRQPRIFGAAPHRYRQGASVASAETPPWWIPELARDAACPCIIGEWARGVWSWAVAAELGRGAVVGFGGGRGAVAKSSVDVFSAVLLAELPPDPEAQMRRAGLEFLKFAPIRDEGARGVSPRFDFLLDRANQLAELAISAPFRTWMPLSLPSLPARKWAEILRECDRGPPGAEQECQPVKAGLLRGRAIEKNVSPFGPGGARAPGVYFACADEGVSFDLGRAADGDADGEAHLSTDLERWVREAAEGPWPADRLEAGLCASVECPLCLARAWSAARAAERRRRAAAGRFAPKRKSRRHHLGAKRYTERGRPRAAGGAQRRSFFAGQTFVGVGRLLETDVEAVFEGRPRGSRGRTGRGVLVKCYWCGGPGRVAADCRSPGNLPRLWQL</sequence>
<accession>A0ABN9TEU4</accession>